<reference evidence="1 2" key="1">
    <citation type="submission" date="2017-06" db="EMBL/GenBank/DDBJ databases">
        <authorList>
            <consortium name="Pathogen Informatics"/>
        </authorList>
    </citation>
    <scope>NUCLEOTIDE SEQUENCE [LARGE SCALE GENOMIC DNA]</scope>
    <source>
        <strain evidence="1 2">NCTC13788</strain>
    </source>
</reference>
<dbReference type="AlphaFoldDB" id="A0A239STP2"/>
<proteinExistence type="predicted"/>
<gene>
    <name evidence="1" type="ORF">SAMEA4412692_01154</name>
</gene>
<evidence type="ECO:0000313" key="2">
    <source>
        <dbReference type="Proteomes" id="UP000215185"/>
    </source>
</evidence>
<sequence length="34" mass="3914">MTPLKATSVGRLFWELRFFSVKPISLEVGFTVKK</sequence>
<protein>
    <submittedName>
        <fullName evidence="1">Uncharacterized protein</fullName>
    </submittedName>
</protein>
<dbReference type="EMBL" id="LT906439">
    <property type="protein sequence ID" value="SNU88629.1"/>
    <property type="molecule type" value="Genomic_DNA"/>
</dbReference>
<dbReference type="KEGG" id="smen:SAMEA4412692_1154"/>
<organism evidence="1 2">
    <name type="scientific">Streptococcus merionis</name>
    <dbReference type="NCBI Taxonomy" id="400065"/>
    <lineage>
        <taxon>Bacteria</taxon>
        <taxon>Bacillati</taxon>
        <taxon>Bacillota</taxon>
        <taxon>Bacilli</taxon>
        <taxon>Lactobacillales</taxon>
        <taxon>Streptococcaceae</taxon>
        <taxon>Streptococcus</taxon>
    </lineage>
</organism>
<name>A0A239STP2_9STRE</name>
<evidence type="ECO:0000313" key="1">
    <source>
        <dbReference type="EMBL" id="SNU88629.1"/>
    </source>
</evidence>
<accession>A0A239STP2</accession>
<keyword evidence="2" id="KW-1185">Reference proteome</keyword>
<dbReference type="Proteomes" id="UP000215185">
    <property type="component" value="Chromosome 1"/>
</dbReference>